<name>A0ABT9JUJ3_9PROT</name>
<evidence type="ECO:0000256" key="1">
    <source>
        <dbReference type="SAM" id="SignalP"/>
    </source>
</evidence>
<dbReference type="Proteomes" id="UP001225906">
    <property type="component" value="Unassembled WGS sequence"/>
</dbReference>
<dbReference type="RefSeq" id="WP_306389971.1">
    <property type="nucleotide sequence ID" value="NZ_JAVCAP010000021.1"/>
</dbReference>
<evidence type="ECO:0008006" key="4">
    <source>
        <dbReference type="Google" id="ProtNLM"/>
    </source>
</evidence>
<keyword evidence="3" id="KW-1185">Reference proteome</keyword>
<evidence type="ECO:0000313" key="2">
    <source>
        <dbReference type="EMBL" id="MDP8568248.1"/>
    </source>
</evidence>
<evidence type="ECO:0000313" key="3">
    <source>
        <dbReference type="Proteomes" id="UP001225906"/>
    </source>
</evidence>
<feature type="chain" id="PRO_5045527546" description="DUF4148 domain-containing protein" evidence="1">
    <location>
        <begin position="20"/>
        <end position="98"/>
    </location>
</feature>
<dbReference type="EMBL" id="JAVCAP010000021">
    <property type="protein sequence ID" value="MDP8568248.1"/>
    <property type="molecule type" value="Genomic_DNA"/>
</dbReference>
<comment type="caution">
    <text evidence="2">The sequence shown here is derived from an EMBL/GenBank/DDBJ whole genome shotgun (WGS) entry which is preliminary data.</text>
</comment>
<reference evidence="3" key="1">
    <citation type="journal article" date="2019" name="Int. J. Syst. Evol. Microbiol.">
        <title>The Global Catalogue of Microorganisms (GCM) 10K type strain sequencing project: providing services to taxonomists for standard genome sequencing and annotation.</title>
        <authorList>
            <consortium name="The Broad Institute Genomics Platform"/>
            <consortium name="The Broad Institute Genome Sequencing Center for Infectious Disease"/>
            <person name="Wu L."/>
            <person name="Ma J."/>
        </authorList>
    </citation>
    <scope>NUCLEOTIDE SEQUENCE [LARGE SCALE GENOMIC DNA]</scope>
    <source>
        <strain evidence="3">VKM B-3159</strain>
    </source>
</reference>
<proteinExistence type="predicted"/>
<accession>A0ABT9JUJ3</accession>
<gene>
    <name evidence="2" type="ORF">Q9291_10350</name>
</gene>
<sequence>MNKLLLAVLSVGLVAQVQAGDLSDQKQGVRSQHQHNFFGQRPYNVAPAEKSNGANQAWEGTGLVTQDPEQAEKALMKHNQHQMNFIGKRPYLAPRNTD</sequence>
<feature type="signal peptide" evidence="1">
    <location>
        <begin position="1"/>
        <end position="19"/>
    </location>
</feature>
<protein>
    <recommendedName>
        <fullName evidence="4">DUF4148 domain-containing protein</fullName>
    </recommendedName>
</protein>
<organism evidence="2 3">
    <name type="scientific">Methylophilus aquaticus</name>
    <dbReference type="NCBI Taxonomy" id="1971610"/>
    <lineage>
        <taxon>Bacteria</taxon>
        <taxon>Pseudomonadati</taxon>
        <taxon>Pseudomonadota</taxon>
        <taxon>Betaproteobacteria</taxon>
        <taxon>Nitrosomonadales</taxon>
        <taxon>Methylophilaceae</taxon>
        <taxon>Methylophilus</taxon>
    </lineage>
</organism>
<keyword evidence="1" id="KW-0732">Signal</keyword>